<organism evidence="2 5">
    <name type="scientific">Puccinia graminis f. sp. tritici</name>
    <dbReference type="NCBI Taxonomy" id="56615"/>
    <lineage>
        <taxon>Eukaryota</taxon>
        <taxon>Fungi</taxon>
        <taxon>Dikarya</taxon>
        <taxon>Basidiomycota</taxon>
        <taxon>Pucciniomycotina</taxon>
        <taxon>Pucciniomycetes</taxon>
        <taxon>Pucciniales</taxon>
        <taxon>Pucciniaceae</taxon>
        <taxon>Puccinia</taxon>
    </lineage>
</organism>
<evidence type="ECO:0000313" key="5">
    <source>
        <dbReference type="Proteomes" id="UP000325313"/>
    </source>
</evidence>
<comment type="caution">
    <text evidence="2">The sequence shown here is derived from an EMBL/GenBank/DDBJ whole genome shotgun (WGS) entry which is preliminary data.</text>
</comment>
<dbReference type="EMBL" id="VSWC01000041">
    <property type="protein sequence ID" value="KAA1104522.1"/>
    <property type="molecule type" value="Genomic_DNA"/>
</dbReference>
<dbReference type="Proteomes" id="UP000324748">
    <property type="component" value="Unassembled WGS sequence"/>
</dbReference>
<proteinExistence type="predicted"/>
<sequence length="92" mass="10214">MLDYSDQLVRYGLLKVKLQQLQTLETDLQSQLQPSTSSQQPAKPLSGREESLSAGRNPSRPVRVYTLSGREESLSAGESVLFDRPRGIPLGR</sequence>
<accession>A0A5B0LXV3</accession>
<evidence type="ECO:0000313" key="4">
    <source>
        <dbReference type="Proteomes" id="UP000324748"/>
    </source>
</evidence>
<protein>
    <submittedName>
        <fullName evidence="2">Uncharacterized protein</fullName>
    </submittedName>
</protein>
<name>A0A5B0LXV3_PUCGR</name>
<dbReference type="AlphaFoldDB" id="A0A5B0LXV3"/>
<evidence type="ECO:0000256" key="1">
    <source>
        <dbReference type="SAM" id="MobiDB-lite"/>
    </source>
</evidence>
<dbReference type="Proteomes" id="UP000325313">
    <property type="component" value="Unassembled WGS sequence"/>
</dbReference>
<feature type="region of interest" description="Disordered" evidence="1">
    <location>
        <begin position="27"/>
        <end position="92"/>
    </location>
</feature>
<feature type="compositionally biased region" description="Low complexity" evidence="1">
    <location>
        <begin position="27"/>
        <end position="41"/>
    </location>
</feature>
<reference evidence="4 5" key="1">
    <citation type="submission" date="2019-05" db="EMBL/GenBank/DDBJ databases">
        <title>Emergence of the Ug99 lineage of the wheat stem rust pathogen through somatic hybridization.</title>
        <authorList>
            <person name="Li F."/>
            <person name="Upadhyaya N.M."/>
            <person name="Sperschneider J."/>
            <person name="Matny O."/>
            <person name="Nguyen-Phuc H."/>
            <person name="Mago R."/>
            <person name="Raley C."/>
            <person name="Miller M.E."/>
            <person name="Silverstein K.A.T."/>
            <person name="Henningsen E."/>
            <person name="Hirsch C.D."/>
            <person name="Visser B."/>
            <person name="Pretorius Z.A."/>
            <person name="Steffenson B.J."/>
            <person name="Schwessinger B."/>
            <person name="Dodds P.N."/>
            <person name="Figueroa M."/>
        </authorList>
    </citation>
    <scope>NUCLEOTIDE SEQUENCE [LARGE SCALE GENOMIC DNA]</scope>
    <source>
        <strain evidence="3">21-0</strain>
        <strain evidence="2 5">Ug99</strain>
    </source>
</reference>
<evidence type="ECO:0000313" key="3">
    <source>
        <dbReference type="EMBL" id="KAA1104522.1"/>
    </source>
</evidence>
<evidence type="ECO:0000313" key="2">
    <source>
        <dbReference type="EMBL" id="KAA1068414.1"/>
    </source>
</evidence>
<dbReference type="EMBL" id="VDEP01000505">
    <property type="protein sequence ID" value="KAA1068414.1"/>
    <property type="molecule type" value="Genomic_DNA"/>
</dbReference>
<gene>
    <name evidence="3" type="ORF">PGT21_025900</name>
    <name evidence="2" type="ORF">PGTUg99_018001</name>
</gene>
<keyword evidence="4" id="KW-1185">Reference proteome</keyword>